<feature type="compositionally biased region" description="Basic and acidic residues" evidence="1">
    <location>
        <begin position="1"/>
        <end position="24"/>
    </location>
</feature>
<feature type="compositionally biased region" description="Low complexity" evidence="1">
    <location>
        <begin position="375"/>
        <end position="392"/>
    </location>
</feature>
<gene>
    <name evidence="3" type="ORF">F4553_004646</name>
</gene>
<feature type="transmembrane region" description="Helical" evidence="2">
    <location>
        <begin position="314"/>
        <end position="332"/>
    </location>
</feature>
<dbReference type="AlphaFoldDB" id="A0A841BQC5"/>
<feature type="transmembrane region" description="Helical" evidence="2">
    <location>
        <begin position="252"/>
        <end position="276"/>
    </location>
</feature>
<comment type="caution">
    <text evidence="3">The sequence shown here is derived from an EMBL/GenBank/DDBJ whole genome shotgun (WGS) entry which is preliminary data.</text>
</comment>
<evidence type="ECO:0000313" key="3">
    <source>
        <dbReference type="EMBL" id="MBB5871267.1"/>
    </source>
</evidence>
<keyword evidence="2" id="KW-1133">Transmembrane helix</keyword>
<keyword evidence="2" id="KW-0472">Membrane</keyword>
<dbReference type="EMBL" id="JACHMN010000002">
    <property type="protein sequence ID" value="MBB5871267.1"/>
    <property type="molecule type" value="Genomic_DNA"/>
</dbReference>
<feature type="transmembrane region" description="Helical" evidence="2">
    <location>
        <begin position="65"/>
        <end position="87"/>
    </location>
</feature>
<keyword evidence="4" id="KW-1185">Reference proteome</keyword>
<proteinExistence type="predicted"/>
<evidence type="ECO:0000256" key="1">
    <source>
        <dbReference type="SAM" id="MobiDB-lite"/>
    </source>
</evidence>
<name>A0A841BQC5_9ACTN</name>
<feature type="transmembrane region" description="Helical" evidence="2">
    <location>
        <begin position="211"/>
        <end position="231"/>
    </location>
</feature>
<organism evidence="3 4">
    <name type="scientific">Allocatelliglobosispora scoriae</name>
    <dbReference type="NCBI Taxonomy" id="643052"/>
    <lineage>
        <taxon>Bacteria</taxon>
        <taxon>Bacillati</taxon>
        <taxon>Actinomycetota</taxon>
        <taxon>Actinomycetes</taxon>
        <taxon>Micromonosporales</taxon>
        <taxon>Micromonosporaceae</taxon>
        <taxon>Allocatelliglobosispora</taxon>
    </lineage>
</organism>
<sequence>MAYDEHTDPARFRGEPGFREEPDFRASPAGLGGAGIPAARHGVSAAALDDVFDDPDHGDPGRDRLAVHFAWEAVLLVGIAILGYLLFSQHRATVTGDSLQRLLVFGSAIGLLALAGAMSLRTGAVNLAVGPVAIASALFFAQHGNDGVVPTTLKAVALAAAVGAVIAVLVVGFHVPGWAGSLVAALTVIVWIQRHSGPVTVAGEYDPTDRALYYAGGFVILSLLAATLGTIKSVRRGVGRFRPVGDPALRRGTFAGFVTAAALVGSTVLAAVAGVLLAGLSPKVEPTLGLELTGIALGVAMLGGVSAFGRRGGVFGTVLATTAVALVIWFGEAAGWKLSLYAVAAATVAAGLVVTRLVETFGRPMPNVDEEEWTAEASTSWATETTGSWSATLPAQQTAANRPDPWPDDRWTAGR</sequence>
<dbReference type="Proteomes" id="UP000587527">
    <property type="component" value="Unassembled WGS sequence"/>
</dbReference>
<feature type="transmembrane region" description="Helical" evidence="2">
    <location>
        <begin position="338"/>
        <end position="358"/>
    </location>
</feature>
<feature type="transmembrane region" description="Helical" evidence="2">
    <location>
        <begin position="124"/>
        <end position="141"/>
    </location>
</feature>
<protein>
    <submittedName>
        <fullName evidence="3">Ribose/xylose/arabinose/galactoside ABC-type transport system permease subunit</fullName>
    </submittedName>
</protein>
<evidence type="ECO:0000256" key="2">
    <source>
        <dbReference type="SAM" id="Phobius"/>
    </source>
</evidence>
<reference evidence="3 4" key="1">
    <citation type="submission" date="2020-08" db="EMBL/GenBank/DDBJ databases">
        <title>Sequencing the genomes of 1000 actinobacteria strains.</title>
        <authorList>
            <person name="Klenk H.-P."/>
        </authorList>
    </citation>
    <scope>NUCLEOTIDE SEQUENCE [LARGE SCALE GENOMIC DNA]</scope>
    <source>
        <strain evidence="3 4">DSM 45362</strain>
    </source>
</reference>
<feature type="region of interest" description="Disordered" evidence="1">
    <location>
        <begin position="369"/>
        <end position="415"/>
    </location>
</feature>
<feature type="transmembrane region" description="Helical" evidence="2">
    <location>
        <begin position="288"/>
        <end position="307"/>
    </location>
</feature>
<feature type="region of interest" description="Disordered" evidence="1">
    <location>
        <begin position="1"/>
        <end position="28"/>
    </location>
</feature>
<accession>A0A841BQC5</accession>
<feature type="compositionally biased region" description="Basic and acidic residues" evidence="1">
    <location>
        <begin position="405"/>
        <end position="415"/>
    </location>
</feature>
<keyword evidence="2" id="KW-0812">Transmembrane</keyword>
<feature type="transmembrane region" description="Helical" evidence="2">
    <location>
        <begin position="153"/>
        <end position="175"/>
    </location>
</feature>
<feature type="transmembrane region" description="Helical" evidence="2">
    <location>
        <begin position="99"/>
        <end position="118"/>
    </location>
</feature>
<evidence type="ECO:0000313" key="4">
    <source>
        <dbReference type="Proteomes" id="UP000587527"/>
    </source>
</evidence>
<dbReference type="RefSeq" id="WP_184839205.1">
    <property type="nucleotide sequence ID" value="NZ_JACHMN010000002.1"/>
</dbReference>